<feature type="transmembrane region" description="Helical" evidence="6">
    <location>
        <begin position="12"/>
        <end position="33"/>
    </location>
</feature>
<dbReference type="InterPro" id="IPR020948">
    <property type="entry name" value="P_starv_induced_PsiE-like"/>
</dbReference>
<proteinExistence type="predicted"/>
<keyword evidence="8" id="KW-1185">Reference proteome</keyword>
<name>A0A7K1Y9R7_9SPHI</name>
<evidence type="ECO:0000256" key="4">
    <source>
        <dbReference type="ARBA" id="ARBA00022989"/>
    </source>
</evidence>
<dbReference type="EMBL" id="WVHT01000003">
    <property type="protein sequence ID" value="MXV51160.1"/>
    <property type="molecule type" value="Genomic_DNA"/>
</dbReference>
<sequence>MENVTKYFDKIITYTLLIISGVFILILTVDLVYETFFRVVDRVQNIGAGYAPDRGKNVFILFFNVLLMMEVMETVRVFNKAHVVKIRIILLVCLIAISRKIFVMDVEKVEPIYEFALAALIVAVSTGYFLISKSDYFDRITGNKQGE</sequence>
<evidence type="ECO:0008006" key="9">
    <source>
        <dbReference type="Google" id="ProtNLM"/>
    </source>
</evidence>
<evidence type="ECO:0000313" key="7">
    <source>
        <dbReference type="EMBL" id="MXV51160.1"/>
    </source>
</evidence>
<evidence type="ECO:0000256" key="5">
    <source>
        <dbReference type="ARBA" id="ARBA00023136"/>
    </source>
</evidence>
<dbReference type="RefSeq" id="WP_160844325.1">
    <property type="nucleotide sequence ID" value="NZ_WVHT01000003.1"/>
</dbReference>
<dbReference type="GO" id="GO:0005886">
    <property type="term" value="C:plasma membrane"/>
    <property type="evidence" value="ECO:0007669"/>
    <property type="project" value="UniProtKB-SubCell"/>
</dbReference>
<keyword evidence="5 6" id="KW-0472">Membrane</keyword>
<accession>A0A7K1Y9R7</accession>
<reference evidence="7 8" key="1">
    <citation type="submission" date="2019-11" db="EMBL/GenBank/DDBJ databases">
        <title>Pedobacter sp. HMF7647 Genome sequencing and assembly.</title>
        <authorList>
            <person name="Kang H."/>
            <person name="Kim H."/>
            <person name="Joh K."/>
        </authorList>
    </citation>
    <scope>NUCLEOTIDE SEQUENCE [LARGE SCALE GENOMIC DNA]</scope>
    <source>
        <strain evidence="7 8">HMF7647</strain>
    </source>
</reference>
<protein>
    <recommendedName>
        <fullName evidence="9">Phosphate-starvation-inducible PsiE family protein</fullName>
    </recommendedName>
</protein>
<comment type="caution">
    <text evidence="7">The sequence shown here is derived from an EMBL/GenBank/DDBJ whole genome shotgun (WGS) entry which is preliminary data.</text>
</comment>
<dbReference type="Proteomes" id="UP000466586">
    <property type="component" value="Unassembled WGS sequence"/>
</dbReference>
<evidence type="ECO:0000256" key="1">
    <source>
        <dbReference type="ARBA" id="ARBA00004651"/>
    </source>
</evidence>
<gene>
    <name evidence="7" type="ORF">GS399_09280</name>
</gene>
<comment type="subcellular location">
    <subcellularLocation>
        <location evidence="1">Cell membrane</location>
        <topology evidence="1">Multi-pass membrane protein</topology>
    </subcellularLocation>
</comment>
<keyword evidence="3 6" id="KW-0812">Transmembrane</keyword>
<dbReference type="Pfam" id="PF06146">
    <property type="entry name" value="PsiE"/>
    <property type="match status" value="1"/>
</dbReference>
<keyword evidence="2" id="KW-1003">Cell membrane</keyword>
<evidence type="ECO:0000256" key="6">
    <source>
        <dbReference type="SAM" id="Phobius"/>
    </source>
</evidence>
<dbReference type="AlphaFoldDB" id="A0A7K1Y9R7"/>
<feature type="transmembrane region" description="Helical" evidence="6">
    <location>
        <begin position="88"/>
        <end position="106"/>
    </location>
</feature>
<feature type="transmembrane region" description="Helical" evidence="6">
    <location>
        <begin position="112"/>
        <end position="131"/>
    </location>
</feature>
<keyword evidence="4 6" id="KW-1133">Transmembrane helix</keyword>
<evidence type="ECO:0000256" key="3">
    <source>
        <dbReference type="ARBA" id="ARBA00022692"/>
    </source>
</evidence>
<evidence type="ECO:0000256" key="2">
    <source>
        <dbReference type="ARBA" id="ARBA00022475"/>
    </source>
</evidence>
<evidence type="ECO:0000313" key="8">
    <source>
        <dbReference type="Proteomes" id="UP000466586"/>
    </source>
</evidence>
<organism evidence="7 8">
    <name type="scientific">Hufsiella arboris</name>
    <dbReference type="NCBI Taxonomy" id="2695275"/>
    <lineage>
        <taxon>Bacteria</taxon>
        <taxon>Pseudomonadati</taxon>
        <taxon>Bacteroidota</taxon>
        <taxon>Sphingobacteriia</taxon>
        <taxon>Sphingobacteriales</taxon>
        <taxon>Sphingobacteriaceae</taxon>
        <taxon>Hufsiella</taxon>
    </lineage>
</organism>